<proteinExistence type="inferred from homology"/>
<sequence length="170" mass="18677">MKKNLFSIIICVLLIINIVFSALLTFTMVPAISNSNELIAKVASAIDLEVESYGTTGVDSVPIENIEVYNIADSMTINLKKGEDGADHFAVVSVSLSVDKESEGYEKYFATISEKESLIKDKIRSVVSSYTIDQIKDDENAVLEEILESLQALFNSDFIISVSFSSAVYQ</sequence>
<evidence type="ECO:0000256" key="10">
    <source>
        <dbReference type="RuleBase" id="RU364125"/>
    </source>
</evidence>
<evidence type="ECO:0000313" key="12">
    <source>
        <dbReference type="Proteomes" id="UP000198838"/>
    </source>
</evidence>
<evidence type="ECO:0000256" key="6">
    <source>
        <dbReference type="ARBA" id="ARBA00022692"/>
    </source>
</evidence>
<keyword evidence="6" id="KW-0812">Transmembrane</keyword>
<evidence type="ECO:0000256" key="4">
    <source>
        <dbReference type="ARBA" id="ARBA00022475"/>
    </source>
</evidence>
<dbReference type="EMBL" id="FOJY01000015">
    <property type="protein sequence ID" value="SFB25148.1"/>
    <property type="molecule type" value="Genomic_DNA"/>
</dbReference>
<accession>A0A1I0ZL93</accession>
<keyword evidence="11" id="KW-0966">Cell projection</keyword>
<dbReference type="GO" id="GO:0071973">
    <property type="term" value="P:bacterial-type flagellum-dependent cell motility"/>
    <property type="evidence" value="ECO:0007669"/>
    <property type="project" value="InterPro"/>
</dbReference>
<keyword evidence="7 10" id="KW-0283">Flagellar rotation</keyword>
<keyword evidence="8" id="KW-1133">Transmembrane helix</keyword>
<protein>
    <recommendedName>
        <fullName evidence="10">Flagellar protein FliL</fullName>
    </recommendedName>
</protein>
<dbReference type="GO" id="GO:0009425">
    <property type="term" value="C:bacterial-type flagellum basal body"/>
    <property type="evidence" value="ECO:0007669"/>
    <property type="project" value="InterPro"/>
</dbReference>
<evidence type="ECO:0000256" key="7">
    <source>
        <dbReference type="ARBA" id="ARBA00022779"/>
    </source>
</evidence>
<dbReference type="Proteomes" id="UP000198838">
    <property type="component" value="Unassembled WGS sequence"/>
</dbReference>
<evidence type="ECO:0000256" key="3">
    <source>
        <dbReference type="ARBA" id="ARBA00008281"/>
    </source>
</evidence>
<keyword evidence="4 10" id="KW-1003">Cell membrane</keyword>
<evidence type="ECO:0000256" key="8">
    <source>
        <dbReference type="ARBA" id="ARBA00022989"/>
    </source>
</evidence>
<dbReference type="GO" id="GO:0006935">
    <property type="term" value="P:chemotaxis"/>
    <property type="evidence" value="ECO:0007669"/>
    <property type="project" value="UniProtKB-KW"/>
</dbReference>
<dbReference type="AlphaFoldDB" id="A0A1I0ZL93"/>
<keyword evidence="5 10" id="KW-0145">Chemotaxis</keyword>
<comment type="subcellular location">
    <subcellularLocation>
        <location evidence="2">Cell membrane</location>
        <topology evidence="2">Single-pass membrane protein</topology>
    </subcellularLocation>
</comment>
<dbReference type="InterPro" id="IPR005503">
    <property type="entry name" value="FliL"/>
</dbReference>
<evidence type="ECO:0000256" key="5">
    <source>
        <dbReference type="ARBA" id="ARBA00022500"/>
    </source>
</evidence>
<keyword evidence="11" id="KW-0969">Cilium</keyword>
<comment type="function">
    <text evidence="1 10">Controls the rotational direction of flagella during chemotaxis.</text>
</comment>
<comment type="similarity">
    <text evidence="3 10">Belongs to the FliL family.</text>
</comment>
<gene>
    <name evidence="11" type="ORF">SAMN05216249_11546</name>
</gene>
<dbReference type="GO" id="GO:0005886">
    <property type="term" value="C:plasma membrane"/>
    <property type="evidence" value="ECO:0007669"/>
    <property type="project" value="UniProtKB-SubCell"/>
</dbReference>
<dbReference type="Pfam" id="PF03748">
    <property type="entry name" value="FliL"/>
    <property type="match status" value="1"/>
</dbReference>
<name>A0A1I0ZL93_9FIRM</name>
<dbReference type="OrthoDB" id="2056812at2"/>
<keyword evidence="12" id="KW-1185">Reference proteome</keyword>
<evidence type="ECO:0000313" key="11">
    <source>
        <dbReference type="EMBL" id="SFB25148.1"/>
    </source>
</evidence>
<reference evidence="11 12" key="1">
    <citation type="submission" date="2016-10" db="EMBL/GenBank/DDBJ databases">
        <authorList>
            <person name="de Groot N.N."/>
        </authorList>
    </citation>
    <scope>NUCLEOTIDE SEQUENCE [LARGE SCALE GENOMIC DNA]</scope>
    <source>
        <strain evidence="11 12">DSM 5522</strain>
    </source>
</reference>
<evidence type="ECO:0000256" key="9">
    <source>
        <dbReference type="ARBA" id="ARBA00023136"/>
    </source>
</evidence>
<keyword evidence="9 10" id="KW-0472">Membrane</keyword>
<keyword evidence="11" id="KW-0282">Flagellum</keyword>
<evidence type="ECO:0000256" key="2">
    <source>
        <dbReference type="ARBA" id="ARBA00004162"/>
    </source>
</evidence>
<organism evidence="11 12">
    <name type="scientific">Acetitomaculum ruminis DSM 5522</name>
    <dbReference type="NCBI Taxonomy" id="1120918"/>
    <lineage>
        <taxon>Bacteria</taxon>
        <taxon>Bacillati</taxon>
        <taxon>Bacillota</taxon>
        <taxon>Clostridia</taxon>
        <taxon>Lachnospirales</taxon>
        <taxon>Lachnospiraceae</taxon>
        <taxon>Acetitomaculum</taxon>
    </lineage>
</organism>
<dbReference type="STRING" id="1120918.SAMN05216249_11546"/>
<evidence type="ECO:0000256" key="1">
    <source>
        <dbReference type="ARBA" id="ARBA00002254"/>
    </source>
</evidence>
<dbReference type="RefSeq" id="WP_092873345.1">
    <property type="nucleotide sequence ID" value="NZ_FOJY01000015.1"/>
</dbReference>